<proteinExistence type="inferred from homology"/>
<dbReference type="eggNOG" id="COG1086">
    <property type="taxonomic scope" value="Bacteria"/>
</dbReference>
<dbReference type="STRING" id="398720.MED217_05242"/>
<evidence type="ECO:0000259" key="2">
    <source>
        <dbReference type="Pfam" id="PF02719"/>
    </source>
</evidence>
<reference evidence="3 4" key="1">
    <citation type="journal article" date="2007" name="Nature">
        <title>Light stimulates growth of proteorhodopsin-containing marine Flavobacteria.</title>
        <authorList>
            <person name="Gomez-Consarnau L."/>
            <person name="Gonzalez J.M."/>
            <person name="Coll-Llado M."/>
            <person name="Gourdon P."/>
            <person name="Pascher T."/>
            <person name="Neutze R."/>
            <person name="Pedros-Alio C."/>
            <person name="Pinhassi J."/>
        </authorList>
    </citation>
    <scope>NUCLEOTIDE SEQUENCE [LARGE SCALE GENOMIC DNA]</scope>
    <source>
        <strain evidence="3 4">MED217</strain>
    </source>
</reference>
<dbReference type="OrthoDB" id="9803111at2"/>
<comment type="caution">
    <text evidence="3">The sequence shown here is derived from an EMBL/GenBank/DDBJ whole genome shotgun (WGS) entry which is preliminary data.</text>
</comment>
<evidence type="ECO:0000313" key="3">
    <source>
        <dbReference type="EMBL" id="EAQ50410.1"/>
    </source>
</evidence>
<dbReference type="Pfam" id="PF02719">
    <property type="entry name" value="Polysacc_synt_2"/>
    <property type="match status" value="1"/>
</dbReference>
<sequence>MEISELKNQTILITGAAGSIGRELVLGLAQYQPKRLILVDISELGMHSLLQEMAIHFPKVKLNYYLESICDTAFISALFHRQHIDIVFHAAAYKHVSLMEENVCAAVKTNIMGAKLLIDTSCKHNIARFLFISTDKAVEPISVMGKTKKVVEEYLLFKQTETTTTQLSILRLCNVYDSSGSVVPVFKARIQQQLPLEIKGKEVRRAFIQKALILELVLKLLQFDDSTGVFIPGQTNVLTVERIAEKLLKEYADTSIENYPITYLTLPEYEKQEELLYSSREQVEASSEDVLAKVYTPKPKLNLERLKHCILAAEAFDSEKAREFLDELTAYV</sequence>
<evidence type="ECO:0000313" key="4">
    <source>
        <dbReference type="Proteomes" id="UP000001601"/>
    </source>
</evidence>
<dbReference type="CDD" id="cd05237">
    <property type="entry name" value="UDP_invert_4-6DH_SDR_e"/>
    <property type="match status" value="1"/>
</dbReference>
<feature type="domain" description="Polysaccharide biosynthesis protein CapD-like" evidence="2">
    <location>
        <begin position="11"/>
        <end position="288"/>
    </location>
</feature>
<dbReference type="PANTHER" id="PTHR43318:SF1">
    <property type="entry name" value="POLYSACCHARIDE BIOSYNTHESIS PROTEIN EPSC-RELATED"/>
    <property type="match status" value="1"/>
</dbReference>
<dbReference type="Gene3D" id="3.40.50.720">
    <property type="entry name" value="NAD(P)-binding Rossmann-like Domain"/>
    <property type="match status" value="1"/>
</dbReference>
<name>A3XJ63_LEEBM</name>
<dbReference type="RefSeq" id="WP_009779434.1">
    <property type="nucleotide sequence ID" value="NZ_CH672395.1"/>
</dbReference>
<keyword evidence="4" id="KW-1185">Reference proteome</keyword>
<organism evidence="3 4">
    <name type="scientific">Leeuwenhoekiella blandensis (strain CECT 7118 / CCUG 51940 / KCTC 22103 / MED217)</name>
    <name type="common">Flavobacterium sp. (strain MED217)</name>
    <dbReference type="NCBI Taxonomy" id="398720"/>
    <lineage>
        <taxon>Bacteria</taxon>
        <taxon>Pseudomonadati</taxon>
        <taxon>Bacteroidota</taxon>
        <taxon>Flavobacteriia</taxon>
        <taxon>Flavobacteriales</taxon>
        <taxon>Flavobacteriaceae</taxon>
        <taxon>Leeuwenhoekiella</taxon>
    </lineage>
</organism>
<dbReference type="HOGENOM" id="CLU_013560_4_0_10"/>
<dbReference type="Proteomes" id="UP000001601">
    <property type="component" value="Unassembled WGS sequence"/>
</dbReference>
<evidence type="ECO:0000256" key="1">
    <source>
        <dbReference type="ARBA" id="ARBA00007430"/>
    </source>
</evidence>
<protein>
    <submittedName>
        <fullName evidence="3">dTDP-glucose 4,6-dehydratase</fullName>
    </submittedName>
</protein>
<dbReference type="InterPro" id="IPR003869">
    <property type="entry name" value="Polysac_CapD-like"/>
</dbReference>
<dbReference type="InterPro" id="IPR036291">
    <property type="entry name" value="NAD(P)-bd_dom_sf"/>
</dbReference>
<comment type="similarity">
    <text evidence="1">Belongs to the polysaccharide synthase family.</text>
</comment>
<dbReference type="PANTHER" id="PTHR43318">
    <property type="entry name" value="UDP-N-ACETYLGLUCOSAMINE 4,6-DEHYDRATASE"/>
    <property type="match status" value="1"/>
</dbReference>
<dbReference type="AlphaFoldDB" id="A3XJ63"/>
<gene>
    <name evidence="3" type="ORF">MED217_05242</name>
</gene>
<dbReference type="SUPFAM" id="SSF51735">
    <property type="entry name" value="NAD(P)-binding Rossmann-fold domains"/>
    <property type="match status" value="1"/>
</dbReference>
<dbReference type="EMBL" id="AANC01000002">
    <property type="protein sequence ID" value="EAQ50410.1"/>
    <property type="molecule type" value="Genomic_DNA"/>
</dbReference>
<accession>A3XJ63</accession>
<dbReference type="InterPro" id="IPR051203">
    <property type="entry name" value="Polysaccharide_Synthase-Rel"/>
</dbReference>